<proteinExistence type="predicted"/>
<dbReference type="AlphaFoldDB" id="A0A0T5P5D5"/>
<reference evidence="2 4" key="1">
    <citation type="submission" date="2015-04" db="EMBL/GenBank/DDBJ databases">
        <title>The draft genome sequence of Roseovarius indicus B108T.</title>
        <authorList>
            <person name="Li G."/>
            <person name="Lai Q."/>
            <person name="Shao Z."/>
            <person name="Yan P."/>
        </authorList>
    </citation>
    <scope>NUCLEOTIDE SEQUENCE [LARGE SCALE GENOMIC DNA]</scope>
    <source>
        <strain evidence="2 4">B108</strain>
    </source>
</reference>
<dbReference type="EC" id="3.1.1.85" evidence="3"/>
<dbReference type="PATRIC" id="fig|540747.5.peg.1710"/>
<dbReference type="Pfam" id="PF12697">
    <property type="entry name" value="Abhydrolase_6"/>
    <property type="match status" value="1"/>
</dbReference>
<dbReference type="InterPro" id="IPR050266">
    <property type="entry name" value="AB_hydrolase_sf"/>
</dbReference>
<organism evidence="2 4">
    <name type="scientific">Roseovarius indicus</name>
    <dbReference type="NCBI Taxonomy" id="540747"/>
    <lineage>
        <taxon>Bacteria</taxon>
        <taxon>Pseudomonadati</taxon>
        <taxon>Pseudomonadota</taxon>
        <taxon>Alphaproteobacteria</taxon>
        <taxon>Rhodobacterales</taxon>
        <taxon>Roseobacteraceae</taxon>
        <taxon>Roseovarius</taxon>
    </lineage>
</organism>
<dbReference type="KEGG" id="rid:RIdsm_03330"/>
<keyword evidence="4" id="KW-1185">Reference proteome</keyword>
<dbReference type="Proteomes" id="UP000051401">
    <property type="component" value="Unassembled WGS sequence"/>
</dbReference>
<dbReference type="SUPFAM" id="SSF53474">
    <property type="entry name" value="alpha/beta-Hydrolases"/>
    <property type="match status" value="1"/>
</dbReference>
<dbReference type="PANTHER" id="PTHR43798">
    <property type="entry name" value="MONOACYLGLYCEROL LIPASE"/>
    <property type="match status" value="1"/>
</dbReference>
<reference evidence="3 5" key="2">
    <citation type="submission" date="2018-08" db="EMBL/GenBank/DDBJ databases">
        <title>Genetic Globetrotter - A new plasmid hitch-hiking vast phylogenetic and geographic distances.</title>
        <authorList>
            <person name="Vollmers J."/>
            <person name="Petersen J."/>
        </authorList>
    </citation>
    <scope>NUCLEOTIDE SEQUENCE [LARGE SCALE GENOMIC DNA]</scope>
    <source>
        <strain evidence="3 5">DSM 26383</strain>
    </source>
</reference>
<dbReference type="InterPro" id="IPR029058">
    <property type="entry name" value="AB_hydrolase_fold"/>
</dbReference>
<feature type="domain" description="AB hydrolase-1" evidence="1">
    <location>
        <begin position="42"/>
        <end position="223"/>
    </location>
</feature>
<dbReference type="RefSeq" id="WP_057818784.1">
    <property type="nucleotide sequence ID" value="NZ_CP031598.1"/>
</dbReference>
<evidence type="ECO:0000259" key="1">
    <source>
        <dbReference type="Pfam" id="PF12697"/>
    </source>
</evidence>
<sequence>MRDPLVLLPGMMCDARVYASQVAAFSTALTIIAAPVTGGDRIEEIASRLLDGLPRRFALVGHSMGGIVAMELLRRAPDRVSRIALMNTNSLAETPQAAADMEPIVIKLKSGRLEDAVKALIPPDALAPGATRAAVMAQVQEMARAVGPEVIVRQVRAMQRRRDYQAVLRKAKQPALVLCGEHDRLTPAKRHELMAGLMEGARLEVIGGAGHLPMLEQPDAVNHALYHWMQQPAGAQSRADV</sequence>
<dbReference type="PANTHER" id="PTHR43798:SF29">
    <property type="entry name" value="AB HYDROLASE-1 DOMAIN-CONTAINING PROTEIN"/>
    <property type="match status" value="1"/>
</dbReference>
<dbReference type="Proteomes" id="UP000325785">
    <property type="component" value="Chromosome"/>
</dbReference>
<evidence type="ECO:0000313" key="3">
    <source>
        <dbReference type="EMBL" id="QEW27514.1"/>
    </source>
</evidence>
<dbReference type="EMBL" id="LAXI01000015">
    <property type="protein sequence ID" value="KRS16325.1"/>
    <property type="molecule type" value="Genomic_DNA"/>
</dbReference>
<evidence type="ECO:0000313" key="2">
    <source>
        <dbReference type="EMBL" id="KRS16325.1"/>
    </source>
</evidence>
<accession>A0A0T5P5D5</accession>
<dbReference type="OrthoDB" id="5491135at2"/>
<keyword evidence="2" id="KW-0378">Hydrolase</keyword>
<dbReference type="EMBL" id="CP031598">
    <property type="protein sequence ID" value="QEW27514.1"/>
    <property type="molecule type" value="Genomic_DNA"/>
</dbReference>
<dbReference type="PRINTS" id="PR00111">
    <property type="entry name" value="ABHYDROLASE"/>
</dbReference>
<dbReference type="STRING" id="540747.SAMN04488031_10115"/>
<protein>
    <submittedName>
        <fullName evidence="2">Alpha/beta hydrolase</fullName>
    </submittedName>
    <submittedName>
        <fullName evidence="3">Pimelyl-[acyl-carrier protein] methyl ester esterase</fullName>
        <ecNumber evidence="3">3.1.1.85</ecNumber>
    </submittedName>
</protein>
<evidence type="ECO:0000313" key="5">
    <source>
        <dbReference type="Proteomes" id="UP000325785"/>
    </source>
</evidence>
<name>A0A0T5P5D5_9RHOB</name>
<dbReference type="Gene3D" id="3.40.50.1820">
    <property type="entry name" value="alpha/beta hydrolase"/>
    <property type="match status" value="1"/>
</dbReference>
<dbReference type="GO" id="GO:0090499">
    <property type="term" value="F:pimelyl-[acyl-carrier protein] methyl ester esterase activity"/>
    <property type="evidence" value="ECO:0007669"/>
    <property type="project" value="UniProtKB-EC"/>
</dbReference>
<gene>
    <name evidence="3" type="primary">bioH</name>
    <name evidence="3" type="ORF">RIdsm_03330</name>
    <name evidence="2" type="ORF">XM52_19775</name>
</gene>
<dbReference type="InterPro" id="IPR000073">
    <property type="entry name" value="AB_hydrolase_1"/>
</dbReference>
<evidence type="ECO:0000313" key="4">
    <source>
        <dbReference type="Proteomes" id="UP000051401"/>
    </source>
</evidence>